<name>A0A382Z3F1_9ZZZZ</name>
<evidence type="ECO:0000313" key="1">
    <source>
        <dbReference type="EMBL" id="SVD90057.1"/>
    </source>
</evidence>
<feature type="non-terminal residue" evidence="1">
    <location>
        <position position="260"/>
    </location>
</feature>
<dbReference type="EMBL" id="UINC01180717">
    <property type="protein sequence ID" value="SVD90057.1"/>
    <property type="molecule type" value="Genomic_DNA"/>
</dbReference>
<proteinExistence type="predicted"/>
<gene>
    <name evidence="1" type="ORF">METZ01_LOCUS442911</name>
</gene>
<organism evidence="1">
    <name type="scientific">marine metagenome</name>
    <dbReference type="NCBI Taxonomy" id="408172"/>
    <lineage>
        <taxon>unclassified sequences</taxon>
        <taxon>metagenomes</taxon>
        <taxon>ecological metagenomes</taxon>
    </lineage>
</organism>
<sequence length="260" mass="29147">WEDCGRLGSDPGHLSVQSMIVHDGRLYAGTGVWDWLRSASEGFEPALSRVFVYEGGQQWSDLGPVGSSVRVLCLASFEGDLYAGLDRVGGGHCFKYDGLSWIDCGAPDGDNFENLFPLDGVLYGATHRNHYRYEGDQTWTCISREPHGITQTHAFQAYEGKLWAGTWPQGYVLRWEDGAWTNTGRLGIPEGEYKEINEINNMIVYNGKLYAGVIPKAQVWRYETDGHWTLMNSLASRPDYAVEEAASWCRVPTMTTFQGR</sequence>
<dbReference type="AlphaFoldDB" id="A0A382Z3F1"/>
<protein>
    <recommendedName>
        <fullName evidence="2">Tachylectin 2 domain-containing protein</fullName>
    </recommendedName>
</protein>
<accession>A0A382Z3F1</accession>
<feature type="non-terminal residue" evidence="1">
    <location>
        <position position="1"/>
    </location>
</feature>
<evidence type="ECO:0008006" key="2">
    <source>
        <dbReference type="Google" id="ProtNLM"/>
    </source>
</evidence>
<reference evidence="1" key="1">
    <citation type="submission" date="2018-05" db="EMBL/GenBank/DDBJ databases">
        <authorList>
            <person name="Lanie J.A."/>
            <person name="Ng W.-L."/>
            <person name="Kazmierczak K.M."/>
            <person name="Andrzejewski T.M."/>
            <person name="Davidsen T.M."/>
            <person name="Wayne K.J."/>
            <person name="Tettelin H."/>
            <person name="Glass J.I."/>
            <person name="Rusch D."/>
            <person name="Podicherti R."/>
            <person name="Tsui H.-C.T."/>
            <person name="Winkler M.E."/>
        </authorList>
    </citation>
    <scope>NUCLEOTIDE SEQUENCE</scope>
</reference>